<dbReference type="OrthoDB" id="342399at2"/>
<evidence type="ECO:0000313" key="12">
    <source>
        <dbReference type="Proteomes" id="UP000198565"/>
    </source>
</evidence>
<dbReference type="PANTHER" id="PTHR42713">
    <property type="entry name" value="HISTIDINE KINASE-RELATED"/>
    <property type="match status" value="1"/>
</dbReference>
<dbReference type="SUPFAM" id="SSF52172">
    <property type="entry name" value="CheY-like"/>
    <property type="match status" value="1"/>
</dbReference>
<dbReference type="PROSITE" id="PS01124">
    <property type="entry name" value="HTH_ARAC_FAMILY_2"/>
    <property type="match status" value="1"/>
</dbReference>
<feature type="domain" description="HTH araC/xylS-type" evidence="9">
    <location>
        <begin position="442"/>
        <end position="538"/>
    </location>
</feature>
<dbReference type="Pfam" id="PF00072">
    <property type="entry name" value="Response_reg"/>
    <property type="match status" value="1"/>
</dbReference>
<dbReference type="InterPro" id="IPR020449">
    <property type="entry name" value="Tscrpt_reg_AraC-type_HTH"/>
</dbReference>
<dbReference type="EMBL" id="FOTR01000001">
    <property type="protein sequence ID" value="SFL43670.1"/>
    <property type="molecule type" value="Genomic_DNA"/>
</dbReference>
<protein>
    <submittedName>
        <fullName evidence="11">Two-component response regulator, YesN/AraC family, consists of REC and AraC-type DNA-binding domains</fullName>
    </submittedName>
</protein>
<feature type="domain" description="Response regulatory" evidence="10">
    <location>
        <begin position="3"/>
        <end position="120"/>
    </location>
</feature>
<name>A0A1I4HPH9_9BACI</name>
<dbReference type="SMART" id="SM00448">
    <property type="entry name" value="REC"/>
    <property type="match status" value="1"/>
</dbReference>
<dbReference type="Gene3D" id="1.10.10.60">
    <property type="entry name" value="Homeodomain-like"/>
    <property type="match status" value="2"/>
</dbReference>
<evidence type="ECO:0000259" key="9">
    <source>
        <dbReference type="PROSITE" id="PS01124"/>
    </source>
</evidence>
<evidence type="ECO:0000256" key="5">
    <source>
        <dbReference type="ARBA" id="ARBA00023015"/>
    </source>
</evidence>
<keyword evidence="7" id="KW-0804">Transcription</keyword>
<dbReference type="InterPro" id="IPR011006">
    <property type="entry name" value="CheY-like_superfamily"/>
</dbReference>
<keyword evidence="6 11" id="KW-0238">DNA-binding</keyword>
<keyword evidence="2" id="KW-0963">Cytoplasm</keyword>
<evidence type="ECO:0000256" key="7">
    <source>
        <dbReference type="ARBA" id="ARBA00023163"/>
    </source>
</evidence>
<evidence type="ECO:0000256" key="1">
    <source>
        <dbReference type="ARBA" id="ARBA00004496"/>
    </source>
</evidence>
<evidence type="ECO:0000313" key="11">
    <source>
        <dbReference type="EMBL" id="SFL43670.1"/>
    </source>
</evidence>
<comment type="subcellular location">
    <subcellularLocation>
        <location evidence="1">Cytoplasm</location>
    </subcellularLocation>
</comment>
<dbReference type="Gene3D" id="3.40.50.2300">
    <property type="match status" value="1"/>
</dbReference>
<dbReference type="InterPro" id="IPR001789">
    <property type="entry name" value="Sig_transdc_resp-reg_receiver"/>
</dbReference>
<dbReference type="PANTHER" id="PTHR42713:SF3">
    <property type="entry name" value="TRANSCRIPTIONAL REGULATORY PROTEIN HPTR"/>
    <property type="match status" value="1"/>
</dbReference>
<dbReference type="PROSITE" id="PS50110">
    <property type="entry name" value="RESPONSE_REGULATORY"/>
    <property type="match status" value="1"/>
</dbReference>
<evidence type="ECO:0000256" key="3">
    <source>
        <dbReference type="ARBA" id="ARBA00022553"/>
    </source>
</evidence>
<sequence>MKSMIIIDDELSVRKGLTKHVNWEKLQIHVLGTASDGQQAFQMIEEETPDIMITDIYMPEMDGLSLIKKVRESYPAIRIIIHSGYNHFDNARKAIQYGVKHFFLKPSPVTEIETVIQEVLQEMESEDKQQAILETYKEQRPAYLAYRKDTFIRNLLFNRYKSKDLSVESKDLLGVEVDASQIVTSIMINRPPYLTKVHERDWQLMKFSVGNILLETIRQYSKQNGVVTHLLDYSDSTYVMVAFLPDNDIYLEQLNDQLVNKMLKNVLYYLKVSVMIGVSNVRKSLHQLTDAYSESMQALEVAEYEEWNKVYHYQETKIKGSSDTYVYPFETIKEIHTKITEKDYEELLAIWEQFVNGLSEEEYSPFYMIQTISINILSALMMEDQSMDQVAPHPEEKSSLLIEVYNHHTTKDLLEWMTEQLRKWVEHSREVLASKKTSKLVERVKEHVHHYYDEEITLAEIADTLYVNRNYLSQLFKKVTGETFVNFLNQYRITKAKELLREKRYMVYEVSEMVGYQNSTYFSQVFKAITGVSPSEYF</sequence>
<organism evidence="11 12">
    <name type="scientific">Gracilibacillus orientalis</name>
    <dbReference type="NCBI Taxonomy" id="334253"/>
    <lineage>
        <taxon>Bacteria</taxon>
        <taxon>Bacillati</taxon>
        <taxon>Bacillota</taxon>
        <taxon>Bacilli</taxon>
        <taxon>Bacillales</taxon>
        <taxon>Bacillaceae</taxon>
        <taxon>Gracilibacillus</taxon>
    </lineage>
</organism>
<evidence type="ECO:0000256" key="2">
    <source>
        <dbReference type="ARBA" id="ARBA00022490"/>
    </source>
</evidence>
<keyword evidence="5" id="KW-0805">Transcription regulation</keyword>
<dbReference type="STRING" id="334253.SAMN04487943_101543"/>
<gene>
    <name evidence="11" type="ORF">SAMN04487943_101543</name>
</gene>
<keyword evidence="4" id="KW-0902">Two-component regulatory system</keyword>
<dbReference type="PROSITE" id="PS00041">
    <property type="entry name" value="HTH_ARAC_FAMILY_1"/>
    <property type="match status" value="1"/>
</dbReference>
<reference evidence="12" key="1">
    <citation type="submission" date="2016-10" db="EMBL/GenBank/DDBJ databases">
        <authorList>
            <person name="Varghese N."/>
            <person name="Submissions S."/>
        </authorList>
    </citation>
    <scope>NUCLEOTIDE SEQUENCE [LARGE SCALE GENOMIC DNA]</scope>
    <source>
        <strain evidence="12">CGMCC 1.4250</strain>
    </source>
</reference>
<dbReference type="GO" id="GO:0043565">
    <property type="term" value="F:sequence-specific DNA binding"/>
    <property type="evidence" value="ECO:0007669"/>
    <property type="project" value="InterPro"/>
</dbReference>
<dbReference type="Proteomes" id="UP000198565">
    <property type="component" value="Unassembled WGS sequence"/>
</dbReference>
<proteinExistence type="predicted"/>
<dbReference type="InterPro" id="IPR018060">
    <property type="entry name" value="HTH_AraC"/>
</dbReference>
<evidence type="ECO:0000256" key="4">
    <source>
        <dbReference type="ARBA" id="ARBA00023012"/>
    </source>
</evidence>
<evidence type="ECO:0000256" key="8">
    <source>
        <dbReference type="PROSITE-ProRule" id="PRU00169"/>
    </source>
</evidence>
<dbReference type="InterPro" id="IPR018062">
    <property type="entry name" value="HTH_AraC-typ_CS"/>
</dbReference>
<dbReference type="GO" id="GO:0003700">
    <property type="term" value="F:DNA-binding transcription factor activity"/>
    <property type="evidence" value="ECO:0007669"/>
    <property type="project" value="InterPro"/>
</dbReference>
<accession>A0A1I4HPH9</accession>
<dbReference type="InterPro" id="IPR051552">
    <property type="entry name" value="HptR"/>
</dbReference>
<dbReference type="RefSeq" id="WP_091480769.1">
    <property type="nucleotide sequence ID" value="NZ_FOTR01000001.1"/>
</dbReference>
<evidence type="ECO:0000259" key="10">
    <source>
        <dbReference type="PROSITE" id="PS50110"/>
    </source>
</evidence>
<dbReference type="SMART" id="SM00342">
    <property type="entry name" value="HTH_ARAC"/>
    <property type="match status" value="1"/>
</dbReference>
<dbReference type="SUPFAM" id="SSF46689">
    <property type="entry name" value="Homeodomain-like"/>
    <property type="match status" value="2"/>
</dbReference>
<dbReference type="InterPro" id="IPR009057">
    <property type="entry name" value="Homeodomain-like_sf"/>
</dbReference>
<keyword evidence="3 8" id="KW-0597">Phosphoprotein</keyword>
<feature type="modified residue" description="4-aspartylphosphate" evidence="8">
    <location>
        <position position="55"/>
    </location>
</feature>
<keyword evidence="12" id="KW-1185">Reference proteome</keyword>
<dbReference type="Pfam" id="PF12833">
    <property type="entry name" value="HTH_18"/>
    <property type="match status" value="1"/>
</dbReference>
<dbReference type="GO" id="GO:0005737">
    <property type="term" value="C:cytoplasm"/>
    <property type="evidence" value="ECO:0007669"/>
    <property type="project" value="UniProtKB-SubCell"/>
</dbReference>
<dbReference type="CDD" id="cd17536">
    <property type="entry name" value="REC_YesN-like"/>
    <property type="match status" value="1"/>
</dbReference>
<evidence type="ECO:0000256" key="6">
    <source>
        <dbReference type="ARBA" id="ARBA00023125"/>
    </source>
</evidence>
<dbReference type="AlphaFoldDB" id="A0A1I4HPH9"/>
<dbReference type="PRINTS" id="PR00032">
    <property type="entry name" value="HTHARAC"/>
</dbReference>
<dbReference type="GO" id="GO:0000160">
    <property type="term" value="P:phosphorelay signal transduction system"/>
    <property type="evidence" value="ECO:0007669"/>
    <property type="project" value="UniProtKB-KW"/>
</dbReference>